<accession>A0ABV0RPA4</accession>
<name>A0ABV0RPA4_9TELE</name>
<protein>
    <submittedName>
        <fullName evidence="2">Uncharacterized protein</fullName>
    </submittedName>
</protein>
<feature type="compositionally biased region" description="Basic and acidic residues" evidence="1">
    <location>
        <begin position="47"/>
        <end position="66"/>
    </location>
</feature>
<feature type="non-terminal residue" evidence="2">
    <location>
        <position position="1"/>
    </location>
</feature>
<evidence type="ECO:0000313" key="3">
    <source>
        <dbReference type="Proteomes" id="UP001434883"/>
    </source>
</evidence>
<reference evidence="2 3" key="1">
    <citation type="submission" date="2021-06" db="EMBL/GenBank/DDBJ databases">
        <authorList>
            <person name="Palmer J.M."/>
        </authorList>
    </citation>
    <scope>NUCLEOTIDE SEQUENCE [LARGE SCALE GENOMIC DNA]</scope>
    <source>
        <strain evidence="2 3">XC_2019</strain>
        <tissue evidence="2">Muscle</tissue>
    </source>
</reference>
<evidence type="ECO:0000256" key="1">
    <source>
        <dbReference type="SAM" id="MobiDB-lite"/>
    </source>
</evidence>
<dbReference type="Proteomes" id="UP001434883">
    <property type="component" value="Unassembled WGS sequence"/>
</dbReference>
<feature type="region of interest" description="Disordered" evidence="1">
    <location>
        <begin position="1"/>
        <end position="66"/>
    </location>
</feature>
<evidence type="ECO:0000313" key="2">
    <source>
        <dbReference type="EMBL" id="MEQ2210045.1"/>
    </source>
</evidence>
<gene>
    <name evidence="2" type="ORF">XENOCAPTIV_007687</name>
</gene>
<organism evidence="2 3">
    <name type="scientific">Xenoophorus captivus</name>
    <dbReference type="NCBI Taxonomy" id="1517983"/>
    <lineage>
        <taxon>Eukaryota</taxon>
        <taxon>Metazoa</taxon>
        <taxon>Chordata</taxon>
        <taxon>Craniata</taxon>
        <taxon>Vertebrata</taxon>
        <taxon>Euteleostomi</taxon>
        <taxon>Actinopterygii</taxon>
        <taxon>Neopterygii</taxon>
        <taxon>Teleostei</taxon>
        <taxon>Neoteleostei</taxon>
        <taxon>Acanthomorphata</taxon>
        <taxon>Ovalentaria</taxon>
        <taxon>Atherinomorphae</taxon>
        <taxon>Cyprinodontiformes</taxon>
        <taxon>Goodeidae</taxon>
        <taxon>Xenoophorus</taxon>
    </lineage>
</organism>
<sequence>LRREASVGHMGPMLHQRSDQYPAELLEEQPPPVPRLKHLSSCGTSRSGREGAGRGERSLVHGGEAQERRRQLEFVFAHSAHQGQLHLVRGTGTLAVSTSPAHCCSTPSPLPRAPGAPPQALHLLLDLSRDSGACLTLRS</sequence>
<comment type="caution">
    <text evidence="2">The sequence shown here is derived from an EMBL/GenBank/DDBJ whole genome shotgun (WGS) entry which is preliminary data.</text>
</comment>
<dbReference type="EMBL" id="JAHRIN010052294">
    <property type="protein sequence ID" value="MEQ2210045.1"/>
    <property type="molecule type" value="Genomic_DNA"/>
</dbReference>
<keyword evidence="3" id="KW-1185">Reference proteome</keyword>
<proteinExistence type="predicted"/>